<dbReference type="GO" id="GO:0005886">
    <property type="term" value="C:plasma membrane"/>
    <property type="evidence" value="ECO:0007669"/>
    <property type="project" value="UniProtKB-SubCell"/>
</dbReference>
<keyword evidence="6 7" id="KW-0472">Membrane</keyword>
<dbReference type="Proteomes" id="UP000238083">
    <property type="component" value="Unassembled WGS sequence"/>
</dbReference>
<feature type="transmembrane region" description="Helical" evidence="7">
    <location>
        <begin position="176"/>
        <end position="196"/>
    </location>
</feature>
<comment type="similarity">
    <text evidence="7">Belongs to the binding-protein-dependent transport system permease family.</text>
</comment>
<feature type="transmembrane region" description="Helical" evidence="7">
    <location>
        <begin position="30"/>
        <end position="54"/>
    </location>
</feature>
<keyword evidence="5 7" id="KW-1133">Transmembrane helix</keyword>
<accession>A0A2T0R4N1</accession>
<feature type="transmembrane region" description="Helical" evidence="7">
    <location>
        <begin position="90"/>
        <end position="112"/>
    </location>
</feature>
<evidence type="ECO:0000259" key="9">
    <source>
        <dbReference type="PROSITE" id="PS50928"/>
    </source>
</evidence>
<comment type="subcellular location">
    <subcellularLocation>
        <location evidence="1 7">Cell membrane</location>
        <topology evidence="1 7">Multi-pass membrane protein</topology>
    </subcellularLocation>
</comment>
<comment type="caution">
    <text evidence="10">The sequence shown here is derived from an EMBL/GenBank/DDBJ whole genome shotgun (WGS) entry which is preliminary data.</text>
</comment>
<feature type="transmembrane region" description="Helical" evidence="7">
    <location>
        <begin position="279"/>
        <end position="300"/>
    </location>
</feature>
<evidence type="ECO:0000256" key="8">
    <source>
        <dbReference type="SAM" id="MobiDB-lite"/>
    </source>
</evidence>
<keyword evidence="4 7" id="KW-0812">Transmembrane</keyword>
<dbReference type="RefSeq" id="WP_211298585.1">
    <property type="nucleotide sequence ID" value="NZ_PVZF01000005.1"/>
</dbReference>
<dbReference type="PROSITE" id="PS50928">
    <property type="entry name" value="ABC_TM1"/>
    <property type="match status" value="1"/>
</dbReference>
<keyword evidence="2 7" id="KW-0813">Transport</keyword>
<dbReference type="InterPro" id="IPR035906">
    <property type="entry name" value="MetI-like_sf"/>
</dbReference>
<keyword evidence="3" id="KW-1003">Cell membrane</keyword>
<dbReference type="CDD" id="cd06261">
    <property type="entry name" value="TM_PBP2"/>
    <property type="match status" value="1"/>
</dbReference>
<evidence type="ECO:0000256" key="7">
    <source>
        <dbReference type="RuleBase" id="RU363032"/>
    </source>
</evidence>
<dbReference type="PANTHER" id="PTHR30193:SF41">
    <property type="entry name" value="DIACETYLCHITOBIOSE UPTAKE SYSTEM PERMEASE PROTEIN NGCF"/>
    <property type="match status" value="1"/>
</dbReference>
<organism evidence="10 11">
    <name type="scientific">Kineococcus rhizosphaerae</name>
    <dbReference type="NCBI Taxonomy" id="559628"/>
    <lineage>
        <taxon>Bacteria</taxon>
        <taxon>Bacillati</taxon>
        <taxon>Actinomycetota</taxon>
        <taxon>Actinomycetes</taxon>
        <taxon>Kineosporiales</taxon>
        <taxon>Kineosporiaceae</taxon>
        <taxon>Kineococcus</taxon>
    </lineage>
</organism>
<evidence type="ECO:0000256" key="3">
    <source>
        <dbReference type="ARBA" id="ARBA00022475"/>
    </source>
</evidence>
<evidence type="ECO:0000256" key="6">
    <source>
        <dbReference type="ARBA" id="ARBA00023136"/>
    </source>
</evidence>
<feature type="transmembrane region" description="Helical" evidence="7">
    <location>
        <begin position="124"/>
        <end position="145"/>
    </location>
</feature>
<evidence type="ECO:0000256" key="4">
    <source>
        <dbReference type="ARBA" id="ARBA00022692"/>
    </source>
</evidence>
<dbReference type="GO" id="GO:0055085">
    <property type="term" value="P:transmembrane transport"/>
    <property type="evidence" value="ECO:0007669"/>
    <property type="project" value="InterPro"/>
</dbReference>
<dbReference type="InterPro" id="IPR051393">
    <property type="entry name" value="ABC_transporter_permease"/>
</dbReference>
<evidence type="ECO:0000313" key="10">
    <source>
        <dbReference type="EMBL" id="PRY15289.1"/>
    </source>
</evidence>
<protein>
    <submittedName>
        <fullName evidence="10">Carbohydrate ABC transporter membrane protein 1 (CUT1 family)</fullName>
    </submittedName>
</protein>
<reference evidence="10 11" key="1">
    <citation type="submission" date="2018-03" db="EMBL/GenBank/DDBJ databases">
        <title>Genomic Encyclopedia of Archaeal and Bacterial Type Strains, Phase II (KMG-II): from individual species to whole genera.</title>
        <authorList>
            <person name="Goeker M."/>
        </authorList>
    </citation>
    <scope>NUCLEOTIDE SEQUENCE [LARGE SCALE GENOMIC DNA]</scope>
    <source>
        <strain evidence="10 11">DSM 19711</strain>
    </source>
</reference>
<keyword evidence="11" id="KW-1185">Reference proteome</keyword>
<sequence>MATQETLPAPTSTRTGAPRPRSTTATRAPYAFIAPFYVLFVLFMLVPIVASLYLSLTSWAGLGAPEWIGLRNYANLFTDSSFHKALVNTLLYVAVAVVVIVPVSLLLATALNARGLRARDAFRVTYFVPMVVSPIIVALIFSLVFDQNYGLANSLLHALFGLGGVDWLGDPTIAKVAISLVMLWRWAGYLTIFFLAGLQNVPKDLYEAAALDGAGWWRSFTSVTLPALKPVTAFVAVTSFISAAQIFDEPFLLTQGGPSDQTLSVAMFIYRAAFQRQQFGYAAAGGVVLFVVVFLVSQGFNRLLGIGRSS</sequence>
<dbReference type="Gene3D" id="1.10.3720.10">
    <property type="entry name" value="MetI-like"/>
    <property type="match status" value="1"/>
</dbReference>
<evidence type="ECO:0000256" key="1">
    <source>
        <dbReference type="ARBA" id="ARBA00004651"/>
    </source>
</evidence>
<name>A0A2T0R4N1_9ACTN</name>
<feature type="region of interest" description="Disordered" evidence="8">
    <location>
        <begin position="1"/>
        <end position="23"/>
    </location>
</feature>
<evidence type="ECO:0000313" key="11">
    <source>
        <dbReference type="Proteomes" id="UP000238083"/>
    </source>
</evidence>
<dbReference type="EMBL" id="PVZF01000005">
    <property type="protein sequence ID" value="PRY15289.1"/>
    <property type="molecule type" value="Genomic_DNA"/>
</dbReference>
<gene>
    <name evidence="10" type="ORF">CLV37_105217</name>
</gene>
<dbReference type="InterPro" id="IPR000515">
    <property type="entry name" value="MetI-like"/>
</dbReference>
<feature type="domain" description="ABC transmembrane type-1" evidence="9">
    <location>
        <begin position="86"/>
        <end position="300"/>
    </location>
</feature>
<dbReference type="AlphaFoldDB" id="A0A2T0R4N1"/>
<evidence type="ECO:0000256" key="2">
    <source>
        <dbReference type="ARBA" id="ARBA00022448"/>
    </source>
</evidence>
<proteinExistence type="inferred from homology"/>
<evidence type="ECO:0000256" key="5">
    <source>
        <dbReference type="ARBA" id="ARBA00022989"/>
    </source>
</evidence>
<dbReference type="SUPFAM" id="SSF161098">
    <property type="entry name" value="MetI-like"/>
    <property type="match status" value="1"/>
</dbReference>
<dbReference type="Pfam" id="PF00528">
    <property type="entry name" value="BPD_transp_1"/>
    <property type="match status" value="1"/>
</dbReference>
<dbReference type="PANTHER" id="PTHR30193">
    <property type="entry name" value="ABC TRANSPORTER PERMEASE PROTEIN"/>
    <property type="match status" value="1"/>
</dbReference>